<dbReference type="PANTHER" id="PTHR43333:SF1">
    <property type="entry name" value="D-ISOMER SPECIFIC 2-HYDROXYACID DEHYDROGENASE NAD-BINDING DOMAIN-CONTAINING PROTEIN"/>
    <property type="match status" value="1"/>
</dbReference>
<dbReference type="Pfam" id="PF02826">
    <property type="entry name" value="2-Hacid_dh_C"/>
    <property type="match status" value="1"/>
</dbReference>
<dbReference type="InterPro" id="IPR036291">
    <property type="entry name" value="NAD(P)-bd_dom_sf"/>
</dbReference>
<evidence type="ECO:0000313" key="5">
    <source>
        <dbReference type="Proteomes" id="UP001205046"/>
    </source>
</evidence>
<reference evidence="4 5" key="1">
    <citation type="submission" date="2022-04" db="EMBL/GenBank/DDBJ databases">
        <title>Human microbiome associated bacterial genomes.</title>
        <authorList>
            <person name="Sandstrom S."/>
            <person name="Salamzade R."/>
            <person name="Kalan L.R."/>
        </authorList>
    </citation>
    <scope>NUCLEOTIDE SEQUENCE [LARGE SCALE GENOMIC DNA]</scope>
    <source>
        <strain evidence="5">p3-SID767</strain>
    </source>
</reference>
<evidence type="ECO:0000313" key="4">
    <source>
        <dbReference type="EMBL" id="MCT1607097.1"/>
    </source>
</evidence>
<keyword evidence="1" id="KW-0560">Oxidoreductase</keyword>
<organism evidence="4 5">
    <name type="scientific">Nesterenkonia massiliensis</name>
    <dbReference type="NCBI Taxonomy" id="1232429"/>
    <lineage>
        <taxon>Bacteria</taxon>
        <taxon>Bacillati</taxon>
        <taxon>Actinomycetota</taxon>
        <taxon>Actinomycetes</taxon>
        <taxon>Micrococcales</taxon>
        <taxon>Micrococcaceae</taxon>
        <taxon>Nesterenkonia</taxon>
    </lineage>
</organism>
<feature type="domain" description="D-isomer specific 2-hydroxyacid dehydrogenase NAD-binding" evidence="3">
    <location>
        <begin position="104"/>
        <end position="287"/>
    </location>
</feature>
<sequence>MEGRPVKVLLPADLELPVISIDGAEFVSLDLRGTIPEEHRDAEVIVEWGTPAPLVAQTLAQLPALRWVQSLSAGPNHVLAQAPDHVLVTGGSGLHDKPVAEHTLALILAGLRRVHLAVRAQQEHRWAAELGGLQPEYDPHAVTTLRGARVLIWGYGNIARELTGHLRALGATVTGAARSARTENGVSVVGAEGLEDELKRTDVLVMILPGSDSTHHALNAARLALLPARSWVVNVGRGTAIDQQALLEAVREGKLAGAALDVTDPEPLPSDSPLWDEPGIIITPHAAGGRPLDAARLIEANVRAYLAGEPLRNVLQAGSPA</sequence>
<dbReference type="Proteomes" id="UP001205046">
    <property type="component" value="Unassembled WGS sequence"/>
</dbReference>
<name>A0ABT2HR01_9MICC</name>
<comment type="caution">
    <text evidence="4">The sequence shown here is derived from an EMBL/GenBank/DDBJ whole genome shotgun (WGS) entry which is preliminary data.</text>
</comment>
<protein>
    <submittedName>
        <fullName evidence="4">Phosphoglycerate dehydrogenase</fullName>
    </submittedName>
</protein>
<proteinExistence type="predicted"/>
<evidence type="ECO:0000259" key="3">
    <source>
        <dbReference type="Pfam" id="PF02826"/>
    </source>
</evidence>
<dbReference type="Gene3D" id="3.40.50.720">
    <property type="entry name" value="NAD(P)-binding Rossmann-like Domain"/>
    <property type="match status" value="2"/>
</dbReference>
<dbReference type="EMBL" id="JALXMO010000015">
    <property type="protein sequence ID" value="MCT1607097.1"/>
    <property type="molecule type" value="Genomic_DNA"/>
</dbReference>
<dbReference type="InterPro" id="IPR006140">
    <property type="entry name" value="D-isomer_DH_NAD-bd"/>
</dbReference>
<keyword evidence="5" id="KW-1185">Reference proteome</keyword>
<dbReference type="PANTHER" id="PTHR43333">
    <property type="entry name" value="2-HACID_DH_C DOMAIN-CONTAINING PROTEIN"/>
    <property type="match status" value="1"/>
</dbReference>
<dbReference type="SUPFAM" id="SSF52283">
    <property type="entry name" value="Formate/glycerate dehydrogenase catalytic domain-like"/>
    <property type="match status" value="1"/>
</dbReference>
<keyword evidence="2" id="KW-0520">NAD</keyword>
<dbReference type="SUPFAM" id="SSF51735">
    <property type="entry name" value="NAD(P)-binding Rossmann-fold domains"/>
    <property type="match status" value="1"/>
</dbReference>
<dbReference type="RefSeq" id="WP_260073101.1">
    <property type="nucleotide sequence ID" value="NZ_JALXMO010000015.1"/>
</dbReference>
<evidence type="ECO:0000256" key="2">
    <source>
        <dbReference type="ARBA" id="ARBA00023027"/>
    </source>
</evidence>
<accession>A0ABT2HR01</accession>
<evidence type="ECO:0000256" key="1">
    <source>
        <dbReference type="ARBA" id="ARBA00023002"/>
    </source>
</evidence>
<gene>
    <name evidence="4" type="ORF">M3B43_07110</name>
</gene>